<protein>
    <recommendedName>
        <fullName evidence="2">DUF4832 domain-containing protein</fullName>
    </recommendedName>
</protein>
<feature type="domain" description="DUF4832" evidence="2">
    <location>
        <begin position="387"/>
        <end position="493"/>
    </location>
</feature>
<dbReference type="InterPro" id="IPR032267">
    <property type="entry name" value="DUF4832"/>
</dbReference>
<proteinExistence type="predicted"/>
<keyword evidence="4" id="KW-1185">Reference proteome</keyword>
<dbReference type="AlphaFoldDB" id="A0A5C6DV23"/>
<keyword evidence="1" id="KW-1133">Transmembrane helix</keyword>
<dbReference type="Gene3D" id="3.20.20.80">
    <property type="entry name" value="Glycosidases"/>
    <property type="match status" value="1"/>
</dbReference>
<sequence length="520" mass="59888">MPSRFGNAHRRLETQLQPQQANGLAIAWGIRCFALVCIFLPSVASAQSTTFDLKPDFDTSIPLANPHKGWYHHYFDNGIQKYIPASDEELLSVPGMDHIYLRLSWAYLEPEQGKFHWEIIDREIEKWTDLGLKVSFRITCKETGRQPIEQQFATPKWVMELGAKGNYYLRDQPPGDPSLPWEPEFDDPIFLQNLENFLQAFAARYDGKPWLRYIDIGSIGDWGEGHVHYGSTMECDWQTRMKHLQLHTKYFKESQLVVVDDFIFKAPTKEGREELHQYVIDHGMTYRDDSILVDWYVETYGETFSVAHPELFEDVYRKTPTVLELQHLRHHTDNGKWEGEVGTPLSKHDATGADFLRGAIELMRATYIGYHGAADQWMQFPGNPKLSVELLNKCGYWYFPHRVTIPANPREEATIAVQWENRGVAPAYHPYKLRIRLTSADGQSVISTVDACNMRWMPADDSPLYSETYVVPEWTSLATGAYEIAIQMHCPAEQKPVLLPLRPKLKDDNGFYSIGTLTVH</sequence>
<dbReference type="Pfam" id="PF16116">
    <property type="entry name" value="DUF4832"/>
    <property type="match status" value="1"/>
</dbReference>
<evidence type="ECO:0000259" key="2">
    <source>
        <dbReference type="Pfam" id="PF16116"/>
    </source>
</evidence>
<name>A0A5C6DV23_9BACT</name>
<comment type="caution">
    <text evidence="3">The sequence shown here is derived from an EMBL/GenBank/DDBJ whole genome shotgun (WGS) entry which is preliminary data.</text>
</comment>
<keyword evidence="1" id="KW-0812">Transmembrane</keyword>
<keyword evidence="1" id="KW-0472">Membrane</keyword>
<dbReference type="RefSeq" id="WP_197231116.1">
    <property type="nucleotide sequence ID" value="NZ_SJPV01000002.1"/>
</dbReference>
<evidence type="ECO:0000313" key="4">
    <source>
        <dbReference type="Proteomes" id="UP000319143"/>
    </source>
</evidence>
<dbReference type="SUPFAM" id="SSF51445">
    <property type="entry name" value="(Trans)glycosidases"/>
    <property type="match status" value="1"/>
</dbReference>
<evidence type="ECO:0000313" key="3">
    <source>
        <dbReference type="EMBL" id="TWU40540.1"/>
    </source>
</evidence>
<gene>
    <name evidence="3" type="ORF">Poly41_13730</name>
</gene>
<accession>A0A5C6DV23</accession>
<reference evidence="3 4" key="1">
    <citation type="submission" date="2019-02" db="EMBL/GenBank/DDBJ databases">
        <title>Deep-cultivation of Planctomycetes and their phenomic and genomic characterization uncovers novel biology.</title>
        <authorList>
            <person name="Wiegand S."/>
            <person name="Jogler M."/>
            <person name="Boedeker C."/>
            <person name="Pinto D."/>
            <person name="Vollmers J."/>
            <person name="Rivas-Marin E."/>
            <person name="Kohn T."/>
            <person name="Peeters S.H."/>
            <person name="Heuer A."/>
            <person name="Rast P."/>
            <person name="Oberbeckmann S."/>
            <person name="Bunk B."/>
            <person name="Jeske O."/>
            <person name="Meyerdierks A."/>
            <person name="Storesund J.E."/>
            <person name="Kallscheuer N."/>
            <person name="Luecker S."/>
            <person name="Lage O.M."/>
            <person name="Pohl T."/>
            <person name="Merkel B.J."/>
            <person name="Hornburger P."/>
            <person name="Mueller R.-W."/>
            <person name="Bruemmer F."/>
            <person name="Labrenz M."/>
            <person name="Spormann A.M."/>
            <person name="Op Den Camp H."/>
            <person name="Overmann J."/>
            <person name="Amann R."/>
            <person name="Jetten M.S.M."/>
            <person name="Mascher T."/>
            <person name="Medema M.H."/>
            <person name="Devos D.P."/>
            <person name="Kaster A.-K."/>
            <person name="Ovreas L."/>
            <person name="Rohde M."/>
            <person name="Galperin M.Y."/>
            <person name="Jogler C."/>
        </authorList>
    </citation>
    <scope>NUCLEOTIDE SEQUENCE [LARGE SCALE GENOMIC DNA]</scope>
    <source>
        <strain evidence="3 4">Poly41</strain>
    </source>
</reference>
<evidence type="ECO:0000256" key="1">
    <source>
        <dbReference type="SAM" id="Phobius"/>
    </source>
</evidence>
<organism evidence="3 4">
    <name type="scientific">Novipirellula artificiosorum</name>
    <dbReference type="NCBI Taxonomy" id="2528016"/>
    <lineage>
        <taxon>Bacteria</taxon>
        <taxon>Pseudomonadati</taxon>
        <taxon>Planctomycetota</taxon>
        <taxon>Planctomycetia</taxon>
        <taxon>Pirellulales</taxon>
        <taxon>Pirellulaceae</taxon>
        <taxon>Novipirellula</taxon>
    </lineage>
</organism>
<dbReference type="EMBL" id="SJPV01000002">
    <property type="protein sequence ID" value="TWU40540.1"/>
    <property type="molecule type" value="Genomic_DNA"/>
</dbReference>
<dbReference type="Proteomes" id="UP000319143">
    <property type="component" value="Unassembled WGS sequence"/>
</dbReference>
<feature type="transmembrane region" description="Helical" evidence="1">
    <location>
        <begin position="21"/>
        <end position="44"/>
    </location>
</feature>
<dbReference type="InterPro" id="IPR017853">
    <property type="entry name" value="GH"/>
</dbReference>